<dbReference type="PROSITE" id="PS50082">
    <property type="entry name" value="WD_REPEATS_2"/>
    <property type="match status" value="1"/>
</dbReference>
<keyword evidence="2" id="KW-0175">Coiled coil</keyword>
<evidence type="ECO:0000256" key="3">
    <source>
        <dbReference type="SAM" id="MobiDB-lite"/>
    </source>
</evidence>
<reference evidence="4" key="1">
    <citation type="submission" date="2024-02" db="EMBL/GenBank/DDBJ databases">
        <authorList>
            <consortium name="ELIXIR-Norway"/>
            <consortium name="Elixir Norway"/>
        </authorList>
    </citation>
    <scope>NUCLEOTIDE SEQUENCE</scope>
</reference>
<keyword evidence="5" id="KW-1185">Reference proteome</keyword>
<dbReference type="InterPro" id="IPR001680">
    <property type="entry name" value="WD40_rpt"/>
</dbReference>
<dbReference type="Pfam" id="PF00400">
    <property type="entry name" value="WD40"/>
    <property type="match status" value="3"/>
</dbReference>
<dbReference type="InterPro" id="IPR015943">
    <property type="entry name" value="WD40/YVTN_repeat-like_dom_sf"/>
</dbReference>
<name>A0ABP0VVX0_9BRYO</name>
<sequence>MAQEKPLLAACGGETVKLFDVSERTRDPCTFQYTPAPGCQVNCARWNHTNMVVASAGEDHKISLWMKDQVVAVVPQPGEEVDDFIDESILAICFSSKGSRYLGSGGTGKIVRVWDLQRKRCIKWLKGHTDTITGVMYNCRDEHLASISLKGDLIVHNLASGTRAVELKDPHDQVLRVMEYSRLSRHLLLTAGDDGTVHLWDSTARSPKLSWIKQHSAPTTGVCFSPTSDKMIVSVGLDKKLYIYDPGVKKPVYSVPYDAPFSSLAFRDDGNTLAVGTNSGCVVFFDMRGRPQPFTILRAYSSSEAVTSLSWQCSNPIAVTGSNCSLEVALLGTSSEDSVIMPDPLPASGLGTRGRIPAAVGSTKPSTWASSLPNNDNPTNRIGASGVGGSSVAGGITTRPKSAGGDITPFSSSRIWANGPISRLQTPRTTSFYNGIDDMEVFSPLVDVQPITPSISSFWDRETSGIESAGENTAVGGDSSSRRSTFGSPASAALRRFPSIEDMEKEQRRLSLGSSQKGLQDGTQKRTSFDSPATSTPVSGALSKMERSPSLTPPEAWGGEPLEKGSFRQQPPTMSRFALGSALRAASAIPTSRLDSLATTVSGATVSNGQPHARYTATLEQNLRTFPLREMPPRPLLDQDTPVAVPNGSSGIHSSGPEQTLPDSFSGSPGELPSGSSSGGTSPRQRSSDIHRRYERVEVPGSVDGKGEFENGVAPRSDAAVSTGASSPGSNGSIQRISLPQEPVQQQGGGATSFALQLVQRGLEETLGSVQQAIHEDVQNLHLELLRQFHIQQMEMASMMDLLLVKQAEQMEEIKALRRENQQLRDLY</sequence>
<keyword evidence="1" id="KW-0853">WD repeat</keyword>
<dbReference type="Proteomes" id="UP001497444">
    <property type="component" value="Chromosome 11"/>
</dbReference>
<feature type="compositionally biased region" description="Polar residues" evidence="3">
    <location>
        <begin position="478"/>
        <end position="488"/>
    </location>
</feature>
<feature type="coiled-coil region" evidence="2">
    <location>
        <begin position="800"/>
        <end position="827"/>
    </location>
</feature>
<evidence type="ECO:0000313" key="4">
    <source>
        <dbReference type="EMBL" id="CAK9258639.1"/>
    </source>
</evidence>
<feature type="region of interest" description="Disordered" evidence="3">
    <location>
        <begin position="629"/>
        <end position="736"/>
    </location>
</feature>
<gene>
    <name evidence="4" type="ORF">CSSPJE1EN1_LOCUS4117</name>
</gene>
<feature type="compositionally biased region" description="Polar residues" evidence="3">
    <location>
        <begin position="723"/>
        <end position="736"/>
    </location>
</feature>
<evidence type="ECO:0000256" key="1">
    <source>
        <dbReference type="PROSITE-ProRule" id="PRU00221"/>
    </source>
</evidence>
<feature type="compositionally biased region" description="Basic and acidic residues" evidence="3">
    <location>
        <begin position="686"/>
        <end position="698"/>
    </location>
</feature>
<dbReference type="PANTHER" id="PTHR45096">
    <property type="entry name" value="PROTEIN NEDD1"/>
    <property type="match status" value="1"/>
</dbReference>
<dbReference type="InterPro" id="IPR036322">
    <property type="entry name" value="WD40_repeat_dom_sf"/>
</dbReference>
<feature type="repeat" description="WD" evidence="1">
    <location>
        <begin position="168"/>
        <end position="201"/>
    </location>
</feature>
<dbReference type="SMART" id="SM00320">
    <property type="entry name" value="WD40"/>
    <property type="match status" value="6"/>
</dbReference>
<dbReference type="Gene3D" id="2.130.10.10">
    <property type="entry name" value="YVTN repeat-like/Quinoprotein amine dehydrogenase"/>
    <property type="match status" value="2"/>
</dbReference>
<feature type="compositionally biased region" description="Polar residues" evidence="3">
    <location>
        <begin position="647"/>
        <end position="663"/>
    </location>
</feature>
<organism evidence="4 5">
    <name type="scientific">Sphagnum jensenii</name>
    <dbReference type="NCBI Taxonomy" id="128206"/>
    <lineage>
        <taxon>Eukaryota</taxon>
        <taxon>Viridiplantae</taxon>
        <taxon>Streptophyta</taxon>
        <taxon>Embryophyta</taxon>
        <taxon>Bryophyta</taxon>
        <taxon>Sphagnophytina</taxon>
        <taxon>Sphagnopsida</taxon>
        <taxon>Sphagnales</taxon>
        <taxon>Sphagnaceae</taxon>
        <taxon>Sphagnum</taxon>
    </lineage>
</organism>
<dbReference type="InterPro" id="IPR044621">
    <property type="entry name" value="NEDD1"/>
</dbReference>
<dbReference type="PANTHER" id="PTHR45096:SF1">
    <property type="entry name" value="PROTEIN NEDD1"/>
    <property type="match status" value="1"/>
</dbReference>
<evidence type="ECO:0000256" key="2">
    <source>
        <dbReference type="SAM" id="Coils"/>
    </source>
</evidence>
<feature type="compositionally biased region" description="Low complexity" evidence="3">
    <location>
        <begin position="664"/>
        <end position="685"/>
    </location>
</feature>
<protein>
    <recommendedName>
        <fullName evidence="6">Protein NEDD1</fullName>
    </recommendedName>
</protein>
<dbReference type="EMBL" id="OZ020106">
    <property type="protein sequence ID" value="CAK9258639.1"/>
    <property type="molecule type" value="Genomic_DNA"/>
</dbReference>
<accession>A0ABP0VVX0</accession>
<feature type="compositionally biased region" description="Polar residues" evidence="3">
    <location>
        <begin position="529"/>
        <end position="538"/>
    </location>
</feature>
<evidence type="ECO:0000313" key="5">
    <source>
        <dbReference type="Proteomes" id="UP001497444"/>
    </source>
</evidence>
<feature type="region of interest" description="Disordered" evidence="3">
    <location>
        <begin position="468"/>
        <end position="572"/>
    </location>
</feature>
<dbReference type="SUPFAM" id="SSF50978">
    <property type="entry name" value="WD40 repeat-like"/>
    <property type="match status" value="1"/>
</dbReference>
<feature type="compositionally biased region" description="Polar residues" evidence="3">
    <location>
        <begin position="512"/>
        <end position="522"/>
    </location>
</feature>
<proteinExistence type="predicted"/>
<evidence type="ECO:0008006" key="6">
    <source>
        <dbReference type="Google" id="ProtNLM"/>
    </source>
</evidence>